<dbReference type="GO" id="GO:0005829">
    <property type="term" value="C:cytosol"/>
    <property type="evidence" value="ECO:0007669"/>
    <property type="project" value="TreeGrafter"/>
</dbReference>
<comment type="function">
    <text evidence="8">3'-5' exoribonuclease that releases 5'-nucleoside monophosphates and is involved in maturation of structured RNAs.</text>
</comment>
<dbReference type="PANTHER" id="PTHR23355:SF9">
    <property type="entry name" value="DIS3-LIKE EXONUCLEASE 2"/>
    <property type="match status" value="1"/>
</dbReference>
<sequence>MCLNPTSSSASLTKLCTSRKKGVKLVSRSIDDLKRQILSLFDADSKYTLKTIYKMIKVKAKDEKRMVRDAIRQLLEEGQLIRDGKGYYHSAESSNLVAGTIEFSRRGTIAFVTTDQGQEIAVPVEFTSSAMHGDKVLIEIVGKWRNLPMGKVTRVLKRSKEKIVGVFEVRRTRGFVIPDDPKIIYDFYVPIECINGAKPHQRVIARITKWPRKGKDPEACIETVLGNVDDPKTDVPAVMAKYDLTDRFPDEVLAELEQLPDDVRQEDIDGRMDLRDEIVFTIDGEDAKDFDDAVSIKKLPKGKYLLGVHIADVSHYVKENTALDKEAYRRGTSVYLLDTVVPMLPFKLSNNLCSLMEDKDRLTFTVEMIIDEEGRVLDFDVAPSVIRSKKRLTYTIVNRLLEGDETIERTLGKQITDSLKMMHELSLILRQARQKRGAITDIEGGEVEVVMDDKGQVVDIVPRKRGPAEILIEEFMIRANETVAEIFHNAGLPFVYRVHEEPDPETILQLKEYVEALGLKVKFPKTMHPSILQKVLELVKDHPLRSSVEKLMVRSMKRAMYSFTNIGHFGLASYAYTHFTSPIRRYPDLVVHRLLKLYLRQGNRFTEKQIEIYSKLLPKIAQHCSKRERIADEAEWDLLAMKKVEYISRHMDKIFDAVVTNVTRFGLFVEIPDKLISGLVHISTLDDYYFYDERKNILVGERTGRIFKIGDTLKVRVLRADKIAGEIDFELVGEEERVDKRVSRK</sequence>
<dbReference type="NCBIfam" id="TIGR02063">
    <property type="entry name" value="RNase_R"/>
    <property type="match status" value="1"/>
</dbReference>
<dbReference type="InterPro" id="IPR012340">
    <property type="entry name" value="NA-bd_OB-fold"/>
</dbReference>
<dbReference type="InterPro" id="IPR050180">
    <property type="entry name" value="RNR_Ribonuclease"/>
</dbReference>
<evidence type="ECO:0000256" key="6">
    <source>
        <dbReference type="ARBA" id="ARBA00022839"/>
    </source>
</evidence>
<evidence type="ECO:0000256" key="4">
    <source>
        <dbReference type="ARBA" id="ARBA00022722"/>
    </source>
</evidence>
<accession>A0A832IE72</accession>
<name>A0A832IE72_9THEM</name>
<dbReference type="InterPro" id="IPR013223">
    <property type="entry name" value="RNase_B_OB_dom"/>
</dbReference>
<dbReference type="PROSITE" id="PS50126">
    <property type="entry name" value="S1"/>
    <property type="match status" value="1"/>
</dbReference>
<evidence type="ECO:0000256" key="8">
    <source>
        <dbReference type="HAMAP-Rule" id="MF_01895"/>
    </source>
</evidence>
<dbReference type="GO" id="GO:0003723">
    <property type="term" value="F:RNA binding"/>
    <property type="evidence" value="ECO:0007669"/>
    <property type="project" value="UniProtKB-UniRule"/>
</dbReference>
<gene>
    <name evidence="8 10" type="primary">rnr</name>
    <name evidence="10" type="ORF">ENW55_03205</name>
</gene>
<dbReference type="InterPro" id="IPR001900">
    <property type="entry name" value="RNase_II/R"/>
</dbReference>
<dbReference type="Pfam" id="PF08206">
    <property type="entry name" value="OB_RNB"/>
    <property type="match status" value="1"/>
</dbReference>
<evidence type="ECO:0000256" key="2">
    <source>
        <dbReference type="ARBA" id="ARBA00004496"/>
    </source>
</evidence>
<comment type="similarity">
    <text evidence="8">Belongs to the RNR ribonuclease family. RNase R subfamily.</text>
</comment>
<comment type="subcellular location">
    <subcellularLocation>
        <location evidence="2 8">Cytoplasm</location>
    </subcellularLocation>
</comment>
<dbReference type="SMART" id="SM00316">
    <property type="entry name" value="S1"/>
    <property type="match status" value="1"/>
</dbReference>
<organism evidence="10">
    <name type="scientific">Pseudothermotoga hypogea</name>
    <dbReference type="NCBI Taxonomy" id="57487"/>
    <lineage>
        <taxon>Bacteria</taxon>
        <taxon>Thermotogati</taxon>
        <taxon>Thermotogota</taxon>
        <taxon>Thermotogae</taxon>
        <taxon>Thermotogales</taxon>
        <taxon>Thermotogaceae</taxon>
        <taxon>Pseudothermotoga</taxon>
    </lineage>
</organism>
<dbReference type="GO" id="GO:0008859">
    <property type="term" value="F:exoribonuclease II activity"/>
    <property type="evidence" value="ECO:0007669"/>
    <property type="project" value="UniProtKB-UniRule"/>
</dbReference>
<dbReference type="EC" id="3.1.13.1" evidence="8"/>
<evidence type="ECO:0000256" key="7">
    <source>
        <dbReference type="ARBA" id="ARBA00022884"/>
    </source>
</evidence>
<dbReference type="InterPro" id="IPR004476">
    <property type="entry name" value="RNase_II/RNase_R"/>
</dbReference>
<dbReference type="HAMAP" id="MF_01895">
    <property type="entry name" value="RNase_R"/>
    <property type="match status" value="1"/>
</dbReference>
<comment type="catalytic activity">
    <reaction evidence="1 8">
        <text>Exonucleolytic cleavage in the 3'- to 5'-direction to yield nucleoside 5'-phosphates.</text>
        <dbReference type="EC" id="3.1.13.1"/>
    </reaction>
</comment>
<proteinExistence type="inferred from homology"/>
<protein>
    <recommendedName>
        <fullName evidence="8">Ribonuclease R</fullName>
        <shortName evidence="8">RNase R</shortName>
        <ecNumber evidence="8">3.1.13.1</ecNumber>
    </recommendedName>
</protein>
<comment type="caution">
    <text evidence="10">The sequence shown here is derived from an EMBL/GenBank/DDBJ whole genome shotgun (WGS) entry which is preliminary data.</text>
</comment>
<dbReference type="InterPro" id="IPR022966">
    <property type="entry name" value="RNase_II/R_CS"/>
</dbReference>
<dbReference type="InterPro" id="IPR011805">
    <property type="entry name" value="RNase_R"/>
</dbReference>
<dbReference type="Pfam" id="PF00773">
    <property type="entry name" value="RNB"/>
    <property type="match status" value="1"/>
</dbReference>
<dbReference type="PANTHER" id="PTHR23355">
    <property type="entry name" value="RIBONUCLEASE"/>
    <property type="match status" value="1"/>
</dbReference>
<dbReference type="InterPro" id="IPR003029">
    <property type="entry name" value="S1_domain"/>
</dbReference>
<dbReference type="Pfam" id="PF17876">
    <property type="entry name" value="CSD2"/>
    <property type="match status" value="1"/>
</dbReference>
<evidence type="ECO:0000313" key="10">
    <source>
        <dbReference type="EMBL" id="HGZ78976.1"/>
    </source>
</evidence>
<keyword evidence="6 8" id="KW-0269">Exonuclease</keyword>
<dbReference type="EMBL" id="DTKQ01000025">
    <property type="protein sequence ID" value="HGZ78976.1"/>
    <property type="molecule type" value="Genomic_DNA"/>
</dbReference>
<dbReference type="SUPFAM" id="SSF50249">
    <property type="entry name" value="Nucleic acid-binding proteins"/>
    <property type="match status" value="4"/>
</dbReference>
<keyword evidence="7 8" id="KW-0694">RNA-binding</keyword>
<dbReference type="AlphaFoldDB" id="A0A832IE72"/>
<feature type="domain" description="S1 motif" evidence="9">
    <location>
        <begin position="652"/>
        <end position="732"/>
    </location>
</feature>
<dbReference type="InterPro" id="IPR040476">
    <property type="entry name" value="CSD2"/>
</dbReference>
<keyword evidence="4 8" id="KW-0540">Nuclease</keyword>
<dbReference type="SMART" id="SM00955">
    <property type="entry name" value="RNB"/>
    <property type="match status" value="1"/>
</dbReference>
<evidence type="ECO:0000256" key="3">
    <source>
        <dbReference type="ARBA" id="ARBA00022490"/>
    </source>
</evidence>
<dbReference type="PROSITE" id="PS01175">
    <property type="entry name" value="RIBONUCLEASE_II"/>
    <property type="match status" value="1"/>
</dbReference>
<evidence type="ECO:0000259" key="9">
    <source>
        <dbReference type="PROSITE" id="PS50126"/>
    </source>
</evidence>
<evidence type="ECO:0000256" key="5">
    <source>
        <dbReference type="ARBA" id="ARBA00022801"/>
    </source>
</evidence>
<dbReference type="GO" id="GO:0006402">
    <property type="term" value="P:mRNA catabolic process"/>
    <property type="evidence" value="ECO:0007669"/>
    <property type="project" value="TreeGrafter"/>
</dbReference>
<keyword evidence="3 8" id="KW-0963">Cytoplasm</keyword>
<keyword evidence="5 8" id="KW-0378">Hydrolase</keyword>
<dbReference type="CDD" id="cd04471">
    <property type="entry name" value="S1_RNase_R"/>
    <property type="match status" value="1"/>
</dbReference>
<dbReference type="NCBIfam" id="TIGR00358">
    <property type="entry name" value="3_prime_RNase"/>
    <property type="match status" value="1"/>
</dbReference>
<dbReference type="Gene3D" id="2.40.50.140">
    <property type="entry name" value="Nucleic acid-binding proteins"/>
    <property type="match status" value="2"/>
</dbReference>
<evidence type="ECO:0000256" key="1">
    <source>
        <dbReference type="ARBA" id="ARBA00001849"/>
    </source>
</evidence>
<dbReference type="Pfam" id="PF00575">
    <property type="entry name" value="S1"/>
    <property type="match status" value="1"/>
</dbReference>
<reference evidence="10" key="1">
    <citation type="journal article" date="2020" name="mSystems">
        <title>Genome- and Community-Level Interaction Insights into Carbon Utilization and Element Cycling Functions of Hydrothermarchaeota in Hydrothermal Sediment.</title>
        <authorList>
            <person name="Zhou Z."/>
            <person name="Liu Y."/>
            <person name="Xu W."/>
            <person name="Pan J."/>
            <person name="Luo Z.H."/>
            <person name="Li M."/>
        </authorList>
    </citation>
    <scope>NUCLEOTIDE SEQUENCE [LARGE SCALE GENOMIC DNA]</scope>
    <source>
        <strain evidence="10">SpSt-86</strain>
    </source>
</reference>